<protein>
    <recommendedName>
        <fullName evidence="1">diguanylate cyclase</fullName>
        <ecNumber evidence="1">2.7.7.65</ecNumber>
    </recommendedName>
</protein>
<comment type="catalytic activity">
    <reaction evidence="2">
        <text>2 GTP = 3',3'-c-di-GMP + 2 diphosphate</text>
        <dbReference type="Rhea" id="RHEA:24898"/>
        <dbReference type="ChEBI" id="CHEBI:33019"/>
        <dbReference type="ChEBI" id="CHEBI:37565"/>
        <dbReference type="ChEBI" id="CHEBI:58805"/>
        <dbReference type="EC" id="2.7.7.65"/>
    </reaction>
</comment>
<evidence type="ECO:0000313" key="4">
    <source>
        <dbReference type="EMBL" id="GBF49670.1"/>
    </source>
</evidence>
<dbReference type="GO" id="GO:0043709">
    <property type="term" value="P:cell adhesion involved in single-species biofilm formation"/>
    <property type="evidence" value="ECO:0007669"/>
    <property type="project" value="TreeGrafter"/>
</dbReference>
<dbReference type="EC" id="2.7.7.65" evidence="1"/>
<dbReference type="FunFam" id="3.30.70.270:FF:000001">
    <property type="entry name" value="Diguanylate cyclase domain protein"/>
    <property type="match status" value="1"/>
</dbReference>
<dbReference type="SUPFAM" id="SSF55073">
    <property type="entry name" value="Nucleotide cyclase"/>
    <property type="match status" value="1"/>
</dbReference>
<dbReference type="GO" id="GO:0035438">
    <property type="term" value="F:cyclic-di-GMP binding"/>
    <property type="evidence" value="ECO:0007669"/>
    <property type="project" value="InterPro"/>
</dbReference>
<gene>
    <name evidence="4" type="ORF">LPTSP4_11860</name>
</gene>
<dbReference type="InterPro" id="IPR050469">
    <property type="entry name" value="Diguanylate_Cyclase"/>
</dbReference>
<dbReference type="EMBL" id="BFBB01000003">
    <property type="protein sequence ID" value="GBF49670.1"/>
    <property type="molecule type" value="Genomic_DNA"/>
</dbReference>
<evidence type="ECO:0000259" key="3">
    <source>
        <dbReference type="PROSITE" id="PS50887"/>
    </source>
</evidence>
<reference evidence="4 5" key="1">
    <citation type="submission" date="2018-02" db="EMBL/GenBank/DDBJ databases">
        <title>Novel Leptospira species isolated from soil and water in Japan.</title>
        <authorList>
            <person name="Nakao R."/>
            <person name="Masuzawa T."/>
        </authorList>
    </citation>
    <scope>NUCLEOTIDE SEQUENCE [LARGE SCALE GENOMIC DNA]</scope>
    <source>
        <strain evidence="4 5">YH101</strain>
    </source>
</reference>
<feature type="domain" description="GGDEF" evidence="3">
    <location>
        <begin position="155"/>
        <end position="284"/>
    </location>
</feature>
<proteinExistence type="predicted"/>
<dbReference type="NCBIfam" id="TIGR00254">
    <property type="entry name" value="GGDEF"/>
    <property type="match status" value="1"/>
</dbReference>
<dbReference type="SMART" id="SM00267">
    <property type="entry name" value="GGDEF"/>
    <property type="match status" value="1"/>
</dbReference>
<dbReference type="Proteomes" id="UP000245133">
    <property type="component" value="Unassembled WGS sequence"/>
</dbReference>
<dbReference type="SUPFAM" id="SSF141371">
    <property type="entry name" value="PilZ domain-like"/>
    <property type="match status" value="1"/>
</dbReference>
<dbReference type="AlphaFoldDB" id="A0A2P2DYJ7"/>
<dbReference type="PANTHER" id="PTHR45138">
    <property type="entry name" value="REGULATORY COMPONENTS OF SENSORY TRANSDUCTION SYSTEM"/>
    <property type="match status" value="1"/>
</dbReference>
<dbReference type="InterPro" id="IPR000160">
    <property type="entry name" value="GGDEF_dom"/>
</dbReference>
<comment type="caution">
    <text evidence="4">The sequence shown here is derived from an EMBL/GenBank/DDBJ whole genome shotgun (WGS) entry which is preliminary data.</text>
</comment>
<sequence>MVQIENKQSVQALSLKDTIIHILDEDAQNEEYILKRISELKHEDSQETGTYSTLLQILSSLEFPEDEAKTIWEEILDHKNTISSALERPISFRVAMLDYFIRINQKLNNPKLIEIRVYTDTEKLVLIDELTKLFNRRHFHHSLEREFKQSQRHGAPFSVLILDIDDFKQINDTHGHTSGDEVLKLVANTLKQNIRTEDTVCRIGGEEFAILLPHTGEENAQIVAEKLLEQVRKIYFKDRKITISCGLVTYPKQGTFAEELYDMADKALYYSKFTGKNKVSIYSQDKRASMRVPSRMELFLRLPDLTFKSISKDISLTGIGFETEHPIEISEVLDIQLREAISGQWIDAKIRIVRKEKRDASSFHIGAEFIDLSDKDKFILQSLTLGKKNKSVLL</sequence>
<keyword evidence="5" id="KW-1185">Reference proteome</keyword>
<accession>A0A2P2DYJ7</accession>
<dbReference type="PROSITE" id="PS50887">
    <property type="entry name" value="GGDEF"/>
    <property type="match status" value="1"/>
</dbReference>
<dbReference type="OrthoDB" id="9805474at2"/>
<dbReference type="Gene3D" id="3.30.70.270">
    <property type="match status" value="1"/>
</dbReference>
<evidence type="ECO:0000256" key="2">
    <source>
        <dbReference type="ARBA" id="ARBA00034247"/>
    </source>
</evidence>
<dbReference type="Pfam" id="PF07238">
    <property type="entry name" value="PilZ"/>
    <property type="match status" value="1"/>
</dbReference>
<dbReference type="InterPro" id="IPR009875">
    <property type="entry name" value="PilZ_domain"/>
</dbReference>
<evidence type="ECO:0000313" key="5">
    <source>
        <dbReference type="Proteomes" id="UP000245133"/>
    </source>
</evidence>
<dbReference type="RefSeq" id="WP_108974750.1">
    <property type="nucleotide sequence ID" value="NZ_BFBB01000003.1"/>
</dbReference>
<dbReference type="GO" id="GO:0005886">
    <property type="term" value="C:plasma membrane"/>
    <property type="evidence" value="ECO:0007669"/>
    <property type="project" value="TreeGrafter"/>
</dbReference>
<dbReference type="GO" id="GO:1902201">
    <property type="term" value="P:negative regulation of bacterial-type flagellum-dependent cell motility"/>
    <property type="evidence" value="ECO:0007669"/>
    <property type="project" value="TreeGrafter"/>
</dbReference>
<dbReference type="PANTHER" id="PTHR45138:SF9">
    <property type="entry name" value="DIGUANYLATE CYCLASE DGCM-RELATED"/>
    <property type="match status" value="1"/>
</dbReference>
<evidence type="ECO:0000256" key="1">
    <source>
        <dbReference type="ARBA" id="ARBA00012528"/>
    </source>
</evidence>
<organism evidence="4 5">
    <name type="scientific">Leptospira ryugenii</name>
    <dbReference type="NCBI Taxonomy" id="1917863"/>
    <lineage>
        <taxon>Bacteria</taxon>
        <taxon>Pseudomonadati</taxon>
        <taxon>Spirochaetota</taxon>
        <taxon>Spirochaetia</taxon>
        <taxon>Leptospirales</taxon>
        <taxon>Leptospiraceae</taxon>
        <taxon>Leptospira</taxon>
    </lineage>
</organism>
<dbReference type="Gene3D" id="2.40.10.220">
    <property type="entry name" value="predicted glycosyltransferase like domains"/>
    <property type="match status" value="1"/>
</dbReference>
<dbReference type="InterPro" id="IPR043128">
    <property type="entry name" value="Rev_trsase/Diguanyl_cyclase"/>
</dbReference>
<dbReference type="GO" id="GO:0052621">
    <property type="term" value="F:diguanylate cyclase activity"/>
    <property type="evidence" value="ECO:0007669"/>
    <property type="project" value="UniProtKB-EC"/>
</dbReference>
<dbReference type="InterPro" id="IPR029787">
    <property type="entry name" value="Nucleotide_cyclase"/>
</dbReference>
<name>A0A2P2DYJ7_9LEPT</name>
<dbReference type="CDD" id="cd01949">
    <property type="entry name" value="GGDEF"/>
    <property type="match status" value="1"/>
</dbReference>
<dbReference type="Pfam" id="PF00990">
    <property type="entry name" value="GGDEF"/>
    <property type="match status" value="1"/>
</dbReference>